<reference evidence="6 7" key="1">
    <citation type="journal article" date="2016" name="Nat. Commun.">
        <title>Thousands of microbial genomes shed light on interconnected biogeochemical processes in an aquifer system.</title>
        <authorList>
            <person name="Anantharaman K."/>
            <person name="Brown C.T."/>
            <person name="Hug L.A."/>
            <person name="Sharon I."/>
            <person name="Castelle C.J."/>
            <person name="Probst A.J."/>
            <person name="Thomas B.C."/>
            <person name="Singh A."/>
            <person name="Wilkins M.J."/>
            <person name="Karaoz U."/>
            <person name="Brodie E.L."/>
            <person name="Williams K.H."/>
            <person name="Hubbard S.S."/>
            <person name="Banfield J.F."/>
        </authorList>
    </citation>
    <scope>NUCLEOTIDE SEQUENCE [LARGE SCALE GENOMIC DNA]</scope>
</reference>
<gene>
    <name evidence="6" type="ORF">A2356_01215</name>
</gene>
<sequence length="93" mass="10699">MGILSYLGPLVIVSYLAAKDDPFVKFHIKQGLVLIVIEIIAWLISSMFWRFFMFMNFVNFAVLVFAVIGILNVTQGKEKELPLIGQFSRYFSF</sequence>
<organism evidence="6 7">
    <name type="scientific">Candidatus Nomurabacteria bacterium RIFOXYB1_FULL_39_16</name>
    <dbReference type="NCBI Taxonomy" id="1801803"/>
    <lineage>
        <taxon>Bacteria</taxon>
        <taxon>Candidatus Nomuraibacteriota</taxon>
    </lineage>
</organism>
<keyword evidence="4 5" id="KW-0472">Membrane</keyword>
<evidence type="ECO:0000256" key="4">
    <source>
        <dbReference type="ARBA" id="ARBA00023136"/>
    </source>
</evidence>
<feature type="transmembrane region" description="Helical" evidence="5">
    <location>
        <begin position="51"/>
        <end position="73"/>
    </location>
</feature>
<evidence type="ECO:0000256" key="5">
    <source>
        <dbReference type="SAM" id="Phobius"/>
    </source>
</evidence>
<keyword evidence="3 5" id="KW-1133">Transmembrane helix</keyword>
<dbReference type="Pfam" id="PF09685">
    <property type="entry name" value="MamF_MmsF"/>
    <property type="match status" value="1"/>
</dbReference>
<protein>
    <recommendedName>
        <fullName evidence="8">Import component protein</fullName>
    </recommendedName>
</protein>
<evidence type="ECO:0000256" key="3">
    <source>
        <dbReference type="ARBA" id="ARBA00022989"/>
    </source>
</evidence>
<evidence type="ECO:0000256" key="2">
    <source>
        <dbReference type="ARBA" id="ARBA00022692"/>
    </source>
</evidence>
<name>A0A1F6YT39_9BACT</name>
<feature type="transmembrane region" description="Helical" evidence="5">
    <location>
        <begin position="28"/>
        <end position="44"/>
    </location>
</feature>
<comment type="subcellular location">
    <subcellularLocation>
        <location evidence="1">Membrane</location>
        <topology evidence="1">Multi-pass membrane protein</topology>
    </subcellularLocation>
</comment>
<comment type="caution">
    <text evidence="6">The sequence shown here is derived from an EMBL/GenBank/DDBJ whole genome shotgun (WGS) entry which is preliminary data.</text>
</comment>
<dbReference type="Proteomes" id="UP000177047">
    <property type="component" value="Unassembled WGS sequence"/>
</dbReference>
<evidence type="ECO:0000313" key="7">
    <source>
        <dbReference type="Proteomes" id="UP000177047"/>
    </source>
</evidence>
<evidence type="ECO:0008006" key="8">
    <source>
        <dbReference type="Google" id="ProtNLM"/>
    </source>
</evidence>
<accession>A0A1F6YT39</accession>
<evidence type="ECO:0000313" key="6">
    <source>
        <dbReference type="EMBL" id="OGJ09470.1"/>
    </source>
</evidence>
<dbReference type="InterPro" id="IPR019109">
    <property type="entry name" value="MamF_MmsF"/>
</dbReference>
<keyword evidence="2 5" id="KW-0812">Transmembrane</keyword>
<evidence type="ECO:0000256" key="1">
    <source>
        <dbReference type="ARBA" id="ARBA00004141"/>
    </source>
</evidence>
<dbReference type="STRING" id="1801803.A2356_01215"/>
<dbReference type="EMBL" id="MFWB01000008">
    <property type="protein sequence ID" value="OGJ09470.1"/>
    <property type="molecule type" value="Genomic_DNA"/>
</dbReference>
<dbReference type="AlphaFoldDB" id="A0A1F6YT39"/>
<proteinExistence type="predicted"/>